<dbReference type="Pfam" id="PF01223">
    <property type="entry name" value="Endonuclease_NS"/>
    <property type="match status" value="1"/>
</dbReference>
<dbReference type="InterPro" id="IPR001604">
    <property type="entry name" value="Endo_G_ENPP1-like_dom"/>
</dbReference>
<evidence type="ECO:0000313" key="9">
    <source>
        <dbReference type="EMBL" id="KAL3397379.1"/>
    </source>
</evidence>
<reference evidence="9 10" key="1">
    <citation type="journal article" date="2024" name="bioRxiv">
        <title>A reference genome for Trichogramma kaykai: A tiny desert-dwelling parasitoid wasp with competing sex-ratio distorters.</title>
        <authorList>
            <person name="Culotta J."/>
            <person name="Lindsey A.R."/>
        </authorList>
    </citation>
    <scope>NUCLEOTIDE SEQUENCE [LARGE SCALE GENOMIC DNA]</scope>
    <source>
        <strain evidence="9 10">KSX58</strain>
    </source>
</reference>
<evidence type="ECO:0000256" key="5">
    <source>
        <dbReference type="PIRSR" id="PIRSR640255-2"/>
    </source>
</evidence>
<keyword evidence="2" id="KW-0540">Nuclease</keyword>
<dbReference type="PANTHER" id="PTHR13966">
    <property type="entry name" value="ENDONUCLEASE RELATED"/>
    <property type="match status" value="1"/>
</dbReference>
<evidence type="ECO:0000313" key="10">
    <source>
        <dbReference type="Proteomes" id="UP001627154"/>
    </source>
</evidence>
<evidence type="ECO:0000256" key="3">
    <source>
        <dbReference type="ARBA" id="ARBA00022759"/>
    </source>
</evidence>
<accession>A0ABD2WXN7</accession>
<dbReference type="Proteomes" id="UP001627154">
    <property type="component" value="Unassembled WGS sequence"/>
</dbReference>
<keyword evidence="7" id="KW-0732">Signal</keyword>
<dbReference type="Gene3D" id="3.40.570.10">
    <property type="entry name" value="Extracellular Endonuclease, subunit A"/>
    <property type="match status" value="1"/>
</dbReference>
<dbReference type="SMART" id="SM00892">
    <property type="entry name" value="Endonuclease_NS"/>
    <property type="match status" value="1"/>
</dbReference>
<feature type="domain" description="DNA/RNA non-specific endonuclease/pyrophosphatase/phosphodiesterase" evidence="8">
    <location>
        <begin position="179"/>
        <end position="445"/>
    </location>
</feature>
<dbReference type="EMBL" id="JBJJXI010000066">
    <property type="protein sequence ID" value="KAL3397379.1"/>
    <property type="molecule type" value="Genomic_DNA"/>
</dbReference>
<comment type="similarity">
    <text evidence="1">Belongs to the DNA/RNA non-specific endonuclease family.</text>
</comment>
<evidence type="ECO:0000256" key="1">
    <source>
        <dbReference type="ARBA" id="ARBA00010052"/>
    </source>
</evidence>
<protein>
    <recommendedName>
        <fullName evidence="8">DNA/RNA non-specific endonuclease/pyrophosphatase/phosphodiesterase domain-containing protein</fullName>
    </recommendedName>
</protein>
<sequence length="468" mass="53302">MAKSIDILALFVFLCVITHSLRASPPPIRKGKPPKQSGHVDAPKSSGSIDKEIKAQCKTSQPECKVNVKHMQSRHALLIDSTDHTKFVYPDKFGNVHLKQKQHIHLACSGTDNKFAKIKKQYSTATCLCDDKFFLEDKRYLFDELLCDKTPQYEILSVDKKGDNNQFNVCFKTDVGGTYLTLMQVHHNIKKQKTSFVKSTVPKEAAFQHFENVNDDGTPLKFSPSLMQVNGPKSLDYFYYFASQEQSFAAEFPKNVYIRKGENLIFSRGHLVARADMVYAPAARATYIYLNTHPQWHIINKSNWNKIEEYVRKMAVSLGKVLNTYTGTSPDQLKLEDDKTKKNKDVYLSVHEHTEKDKKGREKKVIDKNLPVPLYTYKIVVEPSTKSGVVFVTVNNPYLRDDQLDKHQFCKNVLPLPAEVDVSSNEVTKSGQLYGYSYMCEVSSFLDKTGLRYLFPAEVMSVAHLLSI</sequence>
<evidence type="ECO:0000256" key="4">
    <source>
        <dbReference type="PIRSR" id="PIRSR640255-1"/>
    </source>
</evidence>
<feature type="binding site" evidence="5">
    <location>
        <position position="300"/>
    </location>
    <ligand>
        <name>Mg(2+)</name>
        <dbReference type="ChEBI" id="CHEBI:18420"/>
        <note>catalytic</note>
    </ligand>
</feature>
<evidence type="ECO:0000256" key="6">
    <source>
        <dbReference type="SAM" id="MobiDB-lite"/>
    </source>
</evidence>
<dbReference type="InterPro" id="IPR040255">
    <property type="entry name" value="Non-specific_endonuclease"/>
</dbReference>
<keyword evidence="3" id="KW-0378">Hydrolase</keyword>
<dbReference type="SUPFAM" id="SSF54060">
    <property type="entry name" value="His-Me finger endonucleases"/>
    <property type="match status" value="1"/>
</dbReference>
<feature type="chain" id="PRO_5044871952" description="DNA/RNA non-specific endonuclease/pyrophosphatase/phosphodiesterase domain-containing protein" evidence="7">
    <location>
        <begin position="24"/>
        <end position="468"/>
    </location>
</feature>
<feature type="signal peptide" evidence="7">
    <location>
        <begin position="1"/>
        <end position="23"/>
    </location>
</feature>
<dbReference type="GO" id="GO:0004519">
    <property type="term" value="F:endonuclease activity"/>
    <property type="evidence" value="ECO:0007669"/>
    <property type="project" value="UniProtKB-KW"/>
</dbReference>
<feature type="active site" description="Proton acceptor" evidence="4">
    <location>
        <position position="270"/>
    </location>
</feature>
<evidence type="ECO:0000256" key="7">
    <source>
        <dbReference type="SAM" id="SignalP"/>
    </source>
</evidence>
<keyword evidence="3" id="KW-0255">Endonuclease</keyword>
<keyword evidence="10" id="KW-1185">Reference proteome</keyword>
<evidence type="ECO:0000259" key="8">
    <source>
        <dbReference type="SMART" id="SM00892"/>
    </source>
</evidence>
<organism evidence="9 10">
    <name type="scientific">Trichogramma kaykai</name>
    <dbReference type="NCBI Taxonomy" id="54128"/>
    <lineage>
        <taxon>Eukaryota</taxon>
        <taxon>Metazoa</taxon>
        <taxon>Ecdysozoa</taxon>
        <taxon>Arthropoda</taxon>
        <taxon>Hexapoda</taxon>
        <taxon>Insecta</taxon>
        <taxon>Pterygota</taxon>
        <taxon>Neoptera</taxon>
        <taxon>Endopterygota</taxon>
        <taxon>Hymenoptera</taxon>
        <taxon>Apocrita</taxon>
        <taxon>Proctotrupomorpha</taxon>
        <taxon>Chalcidoidea</taxon>
        <taxon>Trichogrammatidae</taxon>
        <taxon>Trichogramma</taxon>
    </lineage>
</organism>
<gene>
    <name evidence="9" type="ORF">TKK_008942</name>
</gene>
<feature type="region of interest" description="Disordered" evidence="6">
    <location>
        <begin position="25"/>
        <end position="48"/>
    </location>
</feature>
<dbReference type="InterPro" id="IPR044929">
    <property type="entry name" value="DNA/RNA_non-sp_Endonuclease_sf"/>
</dbReference>
<comment type="caution">
    <text evidence="9">The sequence shown here is derived from an EMBL/GenBank/DDBJ whole genome shotgun (WGS) entry which is preliminary data.</text>
</comment>
<evidence type="ECO:0000256" key="2">
    <source>
        <dbReference type="ARBA" id="ARBA00022722"/>
    </source>
</evidence>
<proteinExistence type="inferred from homology"/>
<keyword evidence="5" id="KW-0479">Metal-binding</keyword>
<dbReference type="PANTHER" id="PTHR13966:SF17">
    <property type="entry name" value="ENDONUCLEASE-RELATED"/>
    <property type="match status" value="1"/>
</dbReference>
<dbReference type="AlphaFoldDB" id="A0ABD2WXN7"/>
<dbReference type="InterPro" id="IPR044925">
    <property type="entry name" value="His-Me_finger_sf"/>
</dbReference>
<name>A0ABD2WXN7_9HYME</name>